<dbReference type="Proteomes" id="UP000594042">
    <property type="component" value="Chromosome"/>
</dbReference>
<dbReference type="GO" id="GO:0003676">
    <property type="term" value="F:nucleic acid binding"/>
    <property type="evidence" value="ECO:0007669"/>
    <property type="project" value="InterPro"/>
</dbReference>
<feature type="domain" description="OB-fold nucleic acid binding" evidence="7">
    <location>
        <begin position="6"/>
        <end position="114"/>
    </location>
</feature>
<dbReference type="Pfam" id="PF13742">
    <property type="entry name" value="tRNA_anti_2"/>
    <property type="match status" value="1"/>
</dbReference>
<keyword evidence="4 5" id="KW-0269">Exonuclease</keyword>
<dbReference type="InterPro" id="IPR003753">
    <property type="entry name" value="Exonuc_VII_L"/>
</dbReference>
<name>A0A7G1HWS6_9BACT</name>
<dbReference type="InterPro" id="IPR025824">
    <property type="entry name" value="OB-fold_nuc-bd_dom"/>
</dbReference>
<gene>
    <name evidence="8" type="primary">xseA</name>
    <name evidence="8" type="ORF">Cop2CBH44_24990</name>
</gene>
<comment type="similarity">
    <text evidence="5">Belongs to the XseA family.</text>
</comment>
<evidence type="ECO:0000256" key="2">
    <source>
        <dbReference type="ARBA" id="ARBA00022722"/>
    </source>
</evidence>
<dbReference type="InterPro" id="IPR020579">
    <property type="entry name" value="Exonuc_VII_lsu_C"/>
</dbReference>
<dbReference type="AlphaFoldDB" id="A0A7G1HWS6"/>
<accession>A0A7G1HWS6</accession>
<evidence type="ECO:0000256" key="4">
    <source>
        <dbReference type="ARBA" id="ARBA00022839"/>
    </source>
</evidence>
<comment type="subcellular location">
    <subcellularLocation>
        <location evidence="5">Cytoplasm</location>
    </subcellularLocation>
</comment>
<dbReference type="GO" id="GO:0005737">
    <property type="term" value="C:cytoplasm"/>
    <property type="evidence" value="ECO:0007669"/>
    <property type="project" value="UniProtKB-SubCell"/>
</dbReference>
<dbReference type="GO" id="GO:0008855">
    <property type="term" value="F:exodeoxyribonuclease VII activity"/>
    <property type="evidence" value="ECO:0007669"/>
    <property type="project" value="UniProtKB-UniRule"/>
</dbReference>
<evidence type="ECO:0000313" key="9">
    <source>
        <dbReference type="Proteomes" id="UP000594042"/>
    </source>
</evidence>
<keyword evidence="3 5" id="KW-0378">Hydrolase</keyword>
<dbReference type="EC" id="3.1.11.6" evidence="5"/>
<evidence type="ECO:0000256" key="1">
    <source>
        <dbReference type="ARBA" id="ARBA00022490"/>
    </source>
</evidence>
<keyword evidence="9" id="KW-1185">Reference proteome</keyword>
<reference evidence="9" key="1">
    <citation type="submission" date="2020-07" db="EMBL/GenBank/DDBJ databases">
        <title>Complete genome sequencing of Coprobacter sp. strain 2CBH44.</title>
        <authorList>
            <person name="Sakamoto M."/>
            <person name="Murakami T."/>
            <person name="Mori H."/>
        </authorList>
    </citation>
    <scope>NUCLEOTIDE SEQUENCE [LARGE SCALE GENOMIC DNA]</scope>
    <source>
        <strain evidence="9">2CBH44</strain>
    </source>
</reference>
<proteinExistence type="inferred from homology"/>
<evidence type="ECO:0000259" key="7">
    <source>
        <dbReference type="Pfam" id="PF13742"/>
    </source>
</evidence>
<dbReference type="GO" id="GO:0006308">
    <property type="term" value="P:DNA catabolic process"/>
    <property type="evidence" value="ECO:0007669"/>
    <property type="project" value="UniProtKB-UniRule"/>
</dbReference>
<evidence type="ECO:0000256" key="5">
    <source>
        <dbReference type="RuleBase" id="RU004355"/>
    </source>
</evidence>
<protein>
    <recommendedName>
        <fullName evidence="5">Exodeoxyribonuclease 7 large subunit</fullName>
        <ecNumber evidence="5">3.1.11.6</ecNumber>
    </recommendedName>
</protein>
<dbReference type="NCBIfam" id="TIGR00237">
    <property type="entry name" value="xseA"/>
    <property type="match status" value="1"/>
</dbReference>
<comment type="catalytic activity">
    <reaction evidence="5">
        <text>Exonucleolytic cleavage in either 5'- to 3'- or 3'- to 5'-direction to yield nucleoside 5'-phosphates.</text>
        <dbReference type="EC" id="3.1.11.6"/>
    </reaction>
</comment>
<dbReference type="CDD" id="cd04489">
    <property type="entry name" value="ExoVII_LU_OBF"/>
    <property type="match status" value="1"/>
</dbReference>
<evidence type="ECO:0000256" key="3">
    <source>
        <dbReference type="ARBA" id="ARBA00022801"/>
    </source>
</evidence>
<dbReference type="KEGG" id="copr:Cop2CBH44_24990"/>
<dbReference type="Pfam" id="PF02601">
    <property type="entry name" value="Exonuc_VII_L"/>
    <property type="match status" value="1"/>
</dbReference>
<organism evidence="8 9">
    <name type="scientific">Coprobacter secundus subsp. similis</name>
    <dbReference type="NCBI Taxonomy" id="2751153"/>
    <lineage>
        <taxon>Bacteria</taxon>
        <taxon>Pseudomonadati</taxon>
        <taxon>Bacteroidota</taxon>
        <taxon>Bacteroidia</taxon>
        <taxon>Bacteroidales</taxon>
        <taxon>Barnesiellaceae</taxon>
        <taxon>Coprobacter</taxon>
    </lineage>
</organism>
<sequence>MPQNELSLYELNNLLRHVVNKSFPDRYWVRAELSEVRENLSSGHCYLEFVEKSSSGQIIAKAKGMIWSTTYRLLKPYFEGETGQAFSSGIKILVEVSMDFHELYGYSLTVHDIDPSYTLGDMARRRAEILRQLEDEGVLDMNKELEWDMLPQRIAIISSPTAAGYGDFMNQLHHNRNGYCFYTSLFHAIMQGEQAEESVIAALERIYECADCFDGVVIIRGGGATSDLSCFDSYNLALHITQFPLPVITGIGHDRDDTVIDSVANVRVKTPTAAAEWLIDRMEMADVCRQKLRDSIVLFAGQKMDNEKHNIQNMARWLPLLAERILAGERTHCLQIQHDLQNSAGKCIENGSRYLQSLAAQFPLLSERILTGKFAQLERLTISLKMQLPRYVKDEQNKLSMIEKTVELVSPERLLEKGYTLTLKNGKIVKSTQEVTSGDELCTYFADGKVKSKVIK</sequence>
<dbReference type="PANTHER" id="PTHR30008">
    <property type="entry name" value="EXODEOXYRIBONUCLEASE 7 LARGE SUBUNIT"/>
    <property type="match status" value="1"/>
</dbReference>
<evidence type="ECO:0000313" key="8">
    <source>
        <dbReference type="EMBL" id="BCI64146.1"/>
    </source>
</evidence>
<dbReference type="RefSeq" id="WP_021930815.1">
    <property type="nucleotide sequence ID" value="NZ_AP023322.1"/>
</dbReference>
<evidence type="ECO:0000259" key="6">
    <source>
        <dbReference type="Pfam" id="PF02601"/>
    </source>
</evidence>
<feature type="domain" description="Exonuclease VII large subunit C-terminal" evidence="6">
    <location>
        <begin position="139"/>
        <end position="452"/>
    </location>
</feature>
<dbReference type="GO" id="GO:0009318">
    <property type="term" value="C:exodeoxyribonuclease VII complex"/>
    <property type="evidence" value="ECO:0007669"/>
    <property type="project" value="UniProtKB-UniRule"/>
</dbReference>
<keyword evidence="1" id="KW-0963">Cytoplasm</keyword>
<dbReference type="PANTHER" id="PTHR30008:SF0">
    <property type="entry name" value="EXODEOXYRIBONUCLEASE 7 LARGE SUBUNIT"/>
    <property type="match status" value="1"/>
</dbReference>
<dbReference type="EMBL" id="AP023322">
    <property type="protein sequence ID" value="BCI64146.1"/>
    <property type="molecule type" value="Genomic_DNA"/>
</dbReference>
<keyword evidence="2 5" id="KW-0540">Nuclease</keyword>